<comment type="similarity">
    <text evidence="1">Belongs to the folylpolyglutamate synthase family.</text>
</comment>
<evidence type="ECO:0000256" key="3">
    <source>
        <dbReference type="ARBA" id="ARBA00022723"/>
    </source>
</evidence>
<keyword evidence="8" id="KW-1185">Reference proteome</keyword>
<keyword evidence="4" id="KW-0547">Nucleotide-binding</keyword>
<evidence type="ECO:0000256" key="6">
    <source>
        <dbReference type="ARBA" id="ARBA00022842"/>
    </source>
</evidence>
<keyword evidence="5" id="KW-0067">ATP-binding</keyword>
<keyword evidence="3" id="KW-0479">Metal-binding</keyword>
<evidence type="ECO:0000256" key="4">
    <source>
        <dbReference type="ARBA" id="ARBA00022741"/>
    </source>
</evidence>
<protein>
    <submittedName>
        <fullName evidence="7">Folylpolyglutamate synthase FolC</fullName>
    </submittedName>
</protein>
<dbReference type="Gene3D" id="3.40.1190.10">
    <property type="entry name" value="Mur-like, catalytic domain"/>
    <property type="match status" value="1"/>
</dbReference>
<dbReference type="InterPro" id="IPR036615">
    <property type="entry name" value="Mur_ligase_C_dom_sf"/>
</dbReference>
<accession>A0ABM7KZW3</accession>
<evidence type="ECO:0000313" key="7">
    <source>
        <dbReference type="EMBL" id="BCD45948.1"/>
    </source>
</evidence>
<dbReference type="InterPro" id="IPR036565">
    <property type="entry name" value="Mur-like_cat_sf"/>
</dbReference>
<keyword evidence="2" id="KW-0436">Ligase</keyword>
<dbReference type="NCBIfam" id="TIGR01499">
    <property type="entry name" value="folC"/>
    <property type="match status" value="1"/>
</dbReference>
<organism evidence="7 8">
    <name type="scientific">Helicobacter suis</name>
    <dbReference type="NCBI Taxonomy" id="104628"/>
    <lineage>
        <taxon>Bacteria</taxon>
        <taxon>Pseudomonadati</taxon>
        <taxon>Campylobacterota</taxon>
        <taxon>Epsilonproteobacteria</taxon>
        <taxon>Campylobacterales</taxon>
        <taxon>Helicobacteraceae</taxon>
        <taxon>Helicobacter</taxon>
    </lineage>
</organism>
<name>A0ABM7KZW3_9HELI</name>
<dbReference type="Gene3D" id="3.90.190.20">
    <property type="entry name" value="Mur ligase, C-terminal domain"/>
    <property type="match status" value="1"/>
</dbReference>
<reference evidence="7 8" key="1">
    <citation type="submission" date="2020-04" db="EMBL/GenBank/DDBJ databases">
        <title>Genomic analysis of gastric non-Helicobacter pylori Helicobacters isolated in Japan.</title>
        <authorList>
            <person name="Suzuki M."/>
            <person name="Rimbara E."/>
        </authorList>
    </citation>
    <scope>NUCLEOTIDE SEQUENCE [LARGE SCALE GENOMIC DNA]</scope>
    <source>
        <strain evidence="7 8">NHP19-0020</strain>
    </source>
</reference>
<dbReference type="SUPFAM" id="SSF53244">
    <property type="entry name" value="MurD-like peptide ligases, peptide-binding domain"/>
    <property type="match status" value="1"/>
</dbReference>
<evidence type="ECO:0000256" key="5">
    <source>
        <dbReference type="ARBA" id="ARBA00022840"/>
    </source>
</evidence>
<dbReference type="SUPFAM" id="SSF53623">
    <property type="entry name" value="MurD-like peptide ligases, catalytic domain"/>
    <property type="match status" value="1"/>
</dbReference>
<dbReference type="PANTHER" id="PTHR11136:SF0">
    <property type="entry name" value="DIHYDROFOLATE SYNTHETASE-RELATED"/>
    <property type="match status" value="1"/>
</dbReference>
<evidence type="ECO:0000256" key="1">
    <source>
        <dbReference type="ARBA" id="ARBA00008276"/>
    </source>
</evidence>
<sequence>MNLTDYLASKAQEYAPFDPKRFKRIYTTFNAYCQDQVPKIQIIGTNGKGSTGRFLTLGLEQAGFKVLHFTSPHLLNFKERFYSQGRIITDAALEKAHQTLQTLPLEPMSYFEYATLLAIVLAQDCDYLVAEAGLGGEFDSTSVLNKRIALIYTPISLDHTERLGHSLKEIATTKLRAMIDLEPHTPILLAHQNRPFLKLAKQMASKYSLKLALVPPPSLAIQAYAHKHHYPPFLVDNLQTAISALEILNIDSSLATLKPLDLPGRFEFLTPSIILDVAHNVGGAKALAKALADQRVDLVYNSYQRKDAYGVLKSLKSRVKRVWILEVLDTQMIDRGVLEGFLEQLCIPFAPFSWDTFNPFSGLFVVAGSFSVVRTFIKGYQKYQGHFEGSRGLCAR</sequence>
<dbReference type="RefSeq" id="WP_176486162.1">
    <property type="nucleotide sequence ID" value="NZ_AP023036.1"/>
</dbReference>
<evidence type="ECO:0000256" key="2">
    <source>
        <dbReference type="ARBA" id="ARBA00022598"/>
    </source>
</evidence>
<gene>
    <name evidence="7" type="primary">folC</name>
    <name evidence="7" type="ORF">NHP190020_09870</name>
</gene>
<keyword evidence="6" id="KW-0460">Magnesium</keyword>
<proteinExistence type="inferred from homology"/>
<dbReference type="PANTHER" id="PTHR11136">
    <property type="entry name" value="FOLYLPOLYGLUTAMATE SYNTHASE-RELATED"/>
    <property type="match status" value="1"/>
</dbReference>
<evidence type="ECO:0000313" key="8">
    <source>
        <dbReference type="Proteomes" id="UP000509742"/>
    </source>
</evidence>
<dbReference type="Proteomes" id="UP000509742">
    <property type="component" value="Chromosome"/>
</dbReference>
<dbReference type="InterPro" id="IPR001645">
    <property type="entry name" value="Folylpolyglutamate_synth"/>
</dbReference>
<dbReference type="EMBL" id="AP023036">
    <property type="protein sequence ID" value="BCD45948.1"/>
    <property type="molecule type" value="Genomic_DNA"/>
</dbReference>